<dbReference type="GO" id="GO:0005840">
    <property type="term" value="C:ribosome"/>
    <property type="evidence" value="ECO:0007669"/>
    <property type="project" value="InterPro"/>
</dbReference>
<dbReference type="InterPro" id="IPR002676">
    <property type="entry name" value="RimM_N"/>
</dbReference>
<comment type="subcellular location">
    <subcellularLocation>
        <location evidence="5">Cytoplasm</location>
    </subcellularLocation>
</comment>
<sequence length="176" mass="21189">MNIILKKPLNPIVIGKIGKAYGILGWIKIFSFSENKEKIFSYFPWFIFKQQKWEMIQIDKWKKHNNNFIIHIKNIIDRSMISKFTNLEIFIEKNTLPILKKDEYYWNDIIDCKVFNTRKTYLGKVINLIRNQNSDVLIIQNHLEKNNLKKIMIPFVHKKIVQCINITHKIITVIWN</sequence>
<keyword evidence="1 5" id="KW-0963">Cytoplasm</keyword>
<evidence type="ECO:0000256" key="2">
    <source>
        <dbReference type="ARBA" id="ARBA00022517"/>
    </source>
</evidence>
<dbReference type="PANTHER" id="PTHR33692">
    <property type="entry name" value="RIBOSOME MATURATION FACTOR RIMM"/>
    <property type="match status" value="1"/>
</dbReference>
<dbReference type="PANTHER" id="PTHR33692:SF1">
    <property type="entry name" value="RIBOSOME MATURATION FACTOR RIMM"/>
    <property type="match status" value="1"/>
</dbReference>
<dbReference type="Gene3D" id="2.30.30.240">
    <property type="entry name" value="PRC-barrel domain"/>
    <property type="match status" value="1"/>
</dbReference>
<dbReference type="GO" id="GO:0006364">
    <property type="term" value="P:rRNA processing"/>
    <property type="evidence" value="ECO:0007669"/>
    <property type="project" value="UniProtKB-UniRule"/>
</dbReference>
<dbReference type="InterPro" id="IPR036976">
    <property type="entry name" value="RimM_N_sf"/>
</dbReference>
<name>A0A4D6YHB8_BUCRP</name>
<dbReference type="GO" id="GO:0005737">
    <property type="term" value="C:cytoplasm"/>
    <property type="evidence" value="ECO:0007669"/>
    <property type="project" value="UniProtKB-SubCell"/>
</dbReference>
<dbReference type="InterPro" id="IPR011961">
    <property type="entry name" value="RimM"/>
</dbReference>
<dbReference type="AlphaFoldDB" id="A0A4D6YHB8"/>
<dbReference type="GO" id="GO:0042274">
    <property type="term" value="P:ribosomal small subunit biogenesis"/>
    <property type="evidence" value="ECO:0007669"/>
    <property type="project" value="UniProtKB-UniRule"/>
</dbReference>
<keyword evidence="3 5" id="KW-0698">rRNA processing</keyword>
<keyword evidence="4 5" id="KW-0143">Chaperone</keyword>
<dbReference type="SUPFAM" id="SSF50447">
    <property type="entry name" value="Translation proteins"/>
    <property type="match status" value="1"/>
</dbReference>
<evidence type="ECO:0000256" key="1">
    <source>
        <dbReference type="ARBA" id="ARBA00022490"/>
    </source>
</evidence>
<protein>
    <recommendedName>
        <fullName evidence="5">Ribosome maturation factor RimM</fullName>
    </recommendedName>
</protein>
<dbReference type="OrthoDB" id="9783509at2"/>
<dbReference type="Gene3D" id="2.40.30.60">
    <property type="entry name" value="RimM"/>
    <property type="match status" value="1"/>
</dbReference>
<dbReference type="SUPFAM" id="SSF50346">
    <property type="entry name" value="PRC-barrel domain"/>
    <property type="match status" value="1"/>
</dbReference>
<dbReference type="InterPro" id="IPR009000">
    <property type="entry name" value="Transl_B-barrel_sf"/>
</dbReference>
<dbReference type="Pfam" id="PF01782">
    <property type="entry name" value="RimM"/>
    <property type="match status" value="1"/>
</dbReference>
<feature type="domain" description="RimM N-terminal" evidence="6">
    <location>
        <begin position="13"/>
        <end position="94"/>
    </location>
</feature>
<comment type="similarity">
    <text evidence="5">Belongs to the RimM family.</text>
</comment>
<evidence type="ECO:0000259" key="7">
    <source>
        <dbReference type="Pfam" id="PF24986"/>
    </source>
</evidence>
<dbReference type="EMBL" id="CP034858">
    <property type="protein sequence ID" value="QCI25028.1"/>
    <property type="molecule type" value="Genomic_DNA"/>
</dbReference>
<reference evidence="8 9" key="1">
    <citation type="submission" date="2018-12" db="EMBL/GenBank/DDBJ databases">
        <authorList>
            <person name="Chong R.A."/>
        </authorList>
    </citation>
    <scope>NUCLEOTIDE SEQUENCE [LARGE SCALE GENOMIC DNA]</scope>
    <source>
        <strain evidence="8 9">Rpa</strain>
    </source>
</reference>
<dbReference type="HAMAP" id="MF_00014">
    <property type="entry name" value="Ribosome_mat_RimM"/>
    <property type="match status" value="1"/>
</dbReference>
<dbReference type="InterPro" id="IPR011033">
    <property type="entry name" value="PRC_barrel-like_sf"/>
</dbReference>
<dbReference type="GO" id="GO:0043022">
    <property type="term" value="F:ribosome binding"/>
    <property type="evidence" value="ECO:0007669"/>
    <property type="project" value="InterPro"/>
</dbReference>
<feature type="domain" description="Ribosome maturation factor RimM PRC barrel" evidence="7">
    <location>
        <begin position="106"/>
        <end position="175"/>
    </location>
</feature>
<proteinExistence type="inferred from homology"/>
<dbReference type="InterPro" id="IPR056792">
    <property type="entry name" value="PRC_RimM"/>
</dbReference>
<evidence type="ECO:0000256" key="3">
    <source>
        <dbReference type="ARBA" id="ARBA00022552"/>
    </source>
</evidence>
<dbReference type="NCBIfam" id="TIGR02273">
    <property type="entry name" value="16S_RimM"/>
    <property type="match status" value="1"/>
</dbReference>
<gene>
    <name evidence="5 8" type="primary">rimM</name>
    <name evidence="8" type="ORF">D9V76_02015</name>
</gene>
<comment type="domain">
    <text evidence="5">The PRC barrel domain binds ribosomal protein uS19.</text>
</comment>
<comment type="subunit">
    <text evidence="5">Binds ribosomal protein uS19.</text>
</comment>
<comment type="function">
    <text evidence="5">An accessory protein needed during the final step in the assembly of 30S ribosomal subunit, possibly for assembly of the head region. Essential for efficient processing of 16S rRNA. May be needed both before and after RbfA during the maturation of 16S rRNA. It has affinity for free ribosomal 30S subunits but not for 70S ribosomes.</text>
</comment>
<accession>A0A4D6YHB8</accession>
<organism evidence="8 9">
    <name type="scientific">Buchnera aphidicola subsp. Rhopalosiphum padi</name>
    <dbReference type="NCBI Taxonomy" id="98793"/>
    <lineage>
        <taxon>Bacteria</taxon>
        <taxon>Pseudomonadati</taxon>
        <taxon>Pseudomonadota</taxon>
        <taxon>Gammaproteobacteria</taxon>
        <taxon>Enterobacterales</taxon>
        <taxon>Erwiniaceae</taxon>
        <taxon>Buchnera</taxon>
    </lineage>
</organism>
<keyword evidence="2 5" id="KW-0690">Ribosome biogenesis</keyword>
<evidence type="ECO:0000313" key="8">
    <source>
        <dbReference type="EMBL" id="QCI25028.1"/>
    </source>
</evidence>
<evidence type="ECO:0000313" key="9">
    <source>
        <dbReference type="Proteomes" id="UP000298688"/>
    </source>
</evidence>
<evidence type="ECO:0000256" key="5">
    <source>
        <dbReference type="HAMAP-Rule" id="MF_00014"/>
    </source>
</evidence>
<evidence type="ECO:0000259" key="6">
    <source>
        <dbReference type="Pfam" id="PF01782"/>
    </source>
</evidence>
<evidence type="ECO:0000256" key="4">
    <source>
        <dbReference type="ARBA" id="ARBA00023186"/>
    </source>
</evidence>
<dbReference type="Pfam" id="PF24986">
    <property type="entry name" value="PRC_RimM"/>
    <property type="match status" value="1"/>
</dbReference>
<reference evidence="8 9" key="2">
    <citation type="submission" date="2019-05" db="EMBL/GenBank/DDBJ databases">
        <title>Genome evolution of the obligate endosymbiont Buchnera aphidicola.</title>
        <authorList>
            <person name="Moran N.A."/>
        </authorList>
    </citation>
    <scope>NUCLEOTIDE SEQUENCE [LARGE SCALE GENOMIC DNA]</scope>
    <source>
        <strain evidence="8 9">Rpa</strain>
    </source>
</reference>
<dbReference type="Proteomes" id="UP000298688">
    <property type="component" value="Chromosome"/>
</dbReference>